<dbReference type="InterPro" id="IPR050490">
    <property type="entry name" value="Bact_solute-bd_prot1"/>
</dbReference>
<organism evidence="7 8">
    <name type="scientific">Chitiniphilus purpureus</name>
    <dbReference type="NCBI Taxonomy" id="2981137"/>
    <lineage>
        <taxon>Bacteria</taxon>
        <taxon>Pseudomonadati</taxon>
        <taxon>Pseudomonadota</taxon>
        <taxon>Betaproteobacteria</taxon>
        <taxon>Neisseriales</taxon>
        <taxon>Chitinibacteraceae</taxon>
        <taxon>Chitiniphilus</taxon>
    </lineage>
</organism>
<comment type="function">
    <text evidence="5">Part of a binding-protein-dependent transport system for a sugar.</text>
</comment>
<evidence type="ECO:0000313" key="7">
    <source>
        <dbReference type="EMBL" id="UXY16324.1"/>
    </source>
</evidence>
<accession>A0ABY6DPN7</accession>
<name>A0ABY6DPN7_9NEIS</name>
<evidence type="ECO:0000256" key="4">
    <source>
        <dbReference type="ARBA" id="ARBA00022729"/>
    </source>
</evidence>
<dbReference type="Proteomes" id="UP001061302">
    <property type="component" value="Chromosome"/>
</dbReference>
<sequence>MNRIERRRQGRARLGIQRHVLAWLLWCLAPWAGAAQTLDVLHWWTSASERQAADMLAQGLATEHVIWRDAAIPGGAGVGAFKVLKSRVLSGRAPNVAQLIGPTIGDWAGLGLLLELDDVARDEDWRGRFFPTIWSLTQVQQHVVAVPIGLHRINTLYYQREVLAGLGLLPPRNWAEFERVAVQLQRAGVTPLAQSSEPWQVATLFETLLLASVGPAQYRQLFTLQRPDDWYDPRVRQALERLRSLKRWMPQPVPQRSWDEVARGFARGEAAMWIMGDWAKGELMSFGLEVDRHFSCAAAPGTMGMHLYSVDTFAMLAGDYGKVRQQEAFARIAASPAMQLAYNRIKGSVPVRRDIDPAQLDSCARQSWQTFARGEAVQAPSIVHRMATDEAMKDAIIAQVYRYFTDDQVTAGEVQRRLAAISRALK</sequence>
<protein>
    <recommendedName>
        <fullName evidence="6">Probable sugar-binding periplasmic protein</fullName>
    </recommendedName>
</protein>
<evidence type="ECO:0000256" key="1">
    <source>
        <dbReference type="ARBA" id="ARBA00004418"/>
    </source>
</evidence>
<proteinExistence type="inferred from homology"/>
<dbReference type="EMBL" id="CP106753">
    <property type="protein sequence ID" value="UXY16324.1"/>
    <property type="molecule type" value="Genomic_DNA"/>
</dbReference>
<evidence type="ECO:0000256" key="6">
    <source>
        <dbReference type="ARBA" id="ARBA00049753"/>
    </source>
</evidence>
<reference evidence="7" key="1">
    <citation type="submission" date="2022-10" db="EMBL/GenBank/DDBJ databases">
        <title>Chitiniphilus purpureus sp. nov., a novel chitin-degrading bacterium isolated from crawfish pond sediment.</title>
        <authorList>
            <person name="Li K."/>
        </authorList>
    </citation>
    <scope>NUCLEOTIDE SEQUENCE</scope>
    <source>
        <strain evidence="7">CD1</strain>
    </source>
</reference>
<keyword evidence="4" id="KW-0732">Signal</keyword>
<evidence type="ECO:0000256" key="5">
    <source>
        <dbReference type="ARBA" id="ARBA00049629"/>
    </source>
</evidence>
<comment type="subcellular location">
    <subcellularLocation>
        <location evidence="1">Periplasm</location>
    </subcellularLocation>
</comment>
<evidence type="ECO:0000313" key="8">
    <source>
        <dbReference type="Proteomes" id="UP001061302"/>
    </source>
</evidence>
<dbReference type="Pfam" id="PF01547">
    <property type="entry name" value="SBP_bac_1"/>
    <property type="match status" value="1"/>
</dbReference>
<keyword evidence="3" id="KW-0813">Transport</keyword>
<dbReference type="SUPFAM" id="SSF53850">
    <property type="entry name" value="Periplasmic binding protein-like II"/>
    <property type="match status" value="1"/>
</dbReference>
<comment type="similarity">
    <text evidence="2">Belongs to the bacterial solute-binding protein 1 family.</text>
</comment>
<dbReference type="RefSeq" id="WP_263125783.1">
    <property type="nucleotide sequence ID" value="NZ_CP106753.1"/>
</dbReference>
<evidence type="ECO:0000256" key="3">
    <source>
        <dbReference type="ARBA" id="ARBA00022448"/>
    </source>
</evidence>
<dbReference type="Gene3D" id="3.40.190.10">
    <property type="entry name" value="Periplasmic binding protein-like II"/>
    <property type="match status" value="2"/>
</dbReference>
<evidence type="ECO:0000256" key="2">
    <source>
        <dbReference type="ARBA" id="ARBA00008520"/>
    </source>
</evidence>
<gene>
    <name evidence="7" type="ORF">N8I74_04705</name>
</gene>
<dbReference type="PANTHER" id="PTHR43649">
    <property type="entry name" value="ARABINOSE-BINDING PROTEIN-RELATED"/>
    <property type="match status" value="1"/>
</dbReference>
<keyword evidence="8" id="KW-1185">Reference proteome</keyword>
<dbReference type="PANTHER" id="PTHR43649:SF28">
    <property type="entry name" value="BINDING PROTEIN COMPONENT OF ABC SUGAR TRANSPORTER-RELATED"/>
    <property type="match status" value="1"/>
</dbReference>
<dbReference type="InterPro" id="IPR006059">
    <property type="entry name" value="SBP"/>
</dbReference>